<name>A0ABR9JDU8_9MICC</name>
<evidence type="ECO:0000313" key="4">
    <source>
        <dbReference type="EMBL" id="MBE1523965.1"/>
    </source>
</evidence>
<dbReference type="SUPFAM" id="SSF55729">
    <property type="entry name" value="Acyl-CoA N-acyltransferases (Nat)"/>
    <property type="match status" value="1"/>
</dbReference>
<dbReference type="InterPro" id="IPR050680">
    <property type="entry name" value="YpeA/RimI_acetyltransf"/>
</dbReference>
<gene>
    <name evidence="4" type="ORF">H4W27_001083</name>
</gene>
<dbReference type="PANTHER" id="PTHR43420">
    <property type="entry name" value="ACETYLTRANSFERASE"/>
    <property type="match status" value="1"/>
</dbReference>
<accession>A0ABR9JDU8</accession>
<evidence type="ECO:0000259" key="3">
    <source>
        <dbReference type="PROSITE" id="PS51186"/>
    </source>
</evidence>
<dbReference type="CDD" id="cd04301">
    <property type="entry name" value="NAT_SF"/>
    <property type="match status" value="1"/>
</dbReference>
<keyword evidence="5" id="KW-1185">Reference proteome</keyword>
<evidence type="ECO:0000313" key="5">
    <source>
        <dbReference type="Proteomes" id="UP000643525"/>
    </source>
</evidence>
<dbReference type="Pfam" id="PF00583">
    <property type="entry name" value="Acetyltransf_1"/>
    <property type="match status" value="1"/>
</dbReference>
<dbReference type="PROSITE" id="PS51186">
    <property type="entry name" value="GNAT"/>
    <property type="match status" value="1"/>
</dbReference>
<organism evidence="4 5">
    <name type="scientific">Nesterenkonia lutea</name>
    <dbReference type="NCBI Taxonomy" id="272919"/>
    <lineage>
        <taxon>Bacteria</taxon>
        <taxon>Bacillati</taxon>
        <taxon>Actinomycetota</taxon>
        <taxon>Actinomycetes</taxon>
        <taxon>Micrococcales</taxon>
        <taxon>Micrococcaceae</taxon>
        <taxon>Nesterenkonia</taxon>
    </lineage>
</organism>
<keyword evidence="2" id="KW-0012">Acyltransferase</keyword>
<feature type="domain" description="N-acetyltransferase" evidence="3">
    <location>
        <begin position="1"/>
        <end position="158"/>
    </location>
</feature>
<proteinExistence type="predicted"/>
<dbReference type="InterPro" id="IPR016181">
    <property type="entry name" value="Acyl_CoA_acyltransferase"/>
</dbReference>
<dbReference type="PANTHER" id="PTHR43420:SF12">
    <property type="entry name" value="N-ACETYLTRANSFERASE DOMAIN-CONTAINING PROTEIN"/>
    <property type="match status" value="1"/>
</dbReference>
<dbReference type="Proteomes" id="UP000643525">
    <property type="component" value="Unassembled WGS sequence"/>
</dbReference>
<sequence>MTIRLLSSSDRPLLREATLANMNWDGPSFTFDDIDAAQELSHYFTSFPSGSDFGLAHQDGDVVRAVAWLVFLPDEDPGYGFVDADTPELSITTFTDFRGHGIGSALLAELIHQARHRGLTDISLSVEDGNGARRIYERAGFNVVGRNGSSDTMLLSLR</sequence>
<evidence type="ECO:0000256" key="1">
    <source>
        <dbReference type="ARBA" id="ARBA00022679"/>
    </source>
</evidence>
<dbReference type="InterPro" id="IPR000182">
    <property type="entry name" value="GNAT_dom"/>
</dbReference>
<dbReference type="RefSeq" id="WP_225939016.1">
    <property type="nucleotide sequence ID" value="NZ_BAAALJ010000046.1"/>
</dbReference>
<reference evidence="4 5" key="1">
    <citation type="submission" date="2020-10" db="EMBL/GenBank/DDBJ databases">
        <title>Sequencing the genomes of 1000 actinobacteria strains.</title>
        <authorList>
            <person name="Klenk H.-P."/>
        </authorList>
    </citation>
    <scope>NUCLEOTIDE SEQUENCE [LARGE SCALE GENOMIC DNA]</scope>
    <source>
        <strain evidence="4 5">DSM 15666</strain>
    </source>
</reference>
<keyword evidence="1" id="KW-0808">Transferase</keyword>
<dbReference type="Gene3D" id="3.40.630.30">
    <property type="match status" value="1"/>
</dbReference>
<dbReference type="EMBL" id="JADBED010000001">
    <property type="protein sequence ID" value="MBE1523965.1"/>
    <property type="molecule type" value="Genomic_DNA"/>
</dbReference>
<evidence type="ECO:0000256" key="2">
    <source>
        <dbReference type="ARBA" id="ARBA00023315"/>
    </source>
</evidence>
<comment type="caution">
    <text evidence="4">The sequence shown here is derived from an EMBL/GenBank/DDBJ whole genome shotgun (WGS) entry which is preliminary data.</text>
</comment>
<protein>
    <submittedName>
        <fullName evidence="4">Ribosomal protein S18 acetylase RimI-like enzyme</fullName>
    </submittedName>
</protein>